<proteinExistence type="predicted"/>
<reference evidence="2 3" key="1">
    <citation type="submission" date="2016-05" db="EMBL/GenBank/DDBJ databases">
        <title>Genomic and physiological characterization of Planctopirus sp. isolated from fresh water lake.</title>
        <authorList>
            <person name="Subhash Y."/>
            <person name="Ramana C."/>
        </authorList>
    </citation>
    <scope>NUCLEOTIDE SEQUENCE [LARGE SCALE GENOMIC DNA]</scope>
    <source>
        <strain evidence="2 3">JC280</strain>
    </source>
</reference>
<dbReference type="Proteomes" id="UP000094828">
    <property type="component" value="Unassembled WGS sequence"/>
</dbReference>
<evidence type="ECO:0000313" key="2">
    <source>
        <dbReference type="EMBL" id="ODA31918.1"/>
    </source>
</evidence>
<keyword evidence="3" id="KW-1185">Reference proteome</keyword>
<gene>
    <name evidence="2" type="ORF">A6X21_21840</name>
</gene>
<sequence>MERPLAHFAWSLIFCLMAGMSLADPCQAAHAPFGIRMTDRATGRGIPLVELTSTTHEKWFTDSAGWVVIDQPDLMGRELHLTIESPGYLAPKDGFGITGQRVKVESGKQVTISLERQQLAERLYRTTGHGIFRAARRLEIPDLPQEPAAAASIAGCDSVLVTRYRNQLHWFWGDTPSLEYPLGNFHMTGATTPLPAEIPPLDQQPPFYHYFVKPDGAVKPMMPMPGDGPTWMGGLLTIRDTTSQERMVAGYSKIKNGLESYRWGLAVWNDTQNQFEPLCEFPAGKSFYPISQNHVLQTTTEPGNDRYLYFCQPFPLVRVLKSWEAIQAIDRYESYSCEAAHSTEEAPALDRDAKGHLKYEWKRGFKPLTSARLQQWIKLGLLKEQESLIALTDRSTGKPIEVHYGSTTWNPYCKQYITIFSQLHGEKSKDRTASMLGNVWLTAAPSLTGPWSKATLLATHGHYSFYNPLQHPEFSEQEGRMIYFEGTFTRSFSGLTQSVPLYEYNQLMYRVDLDRIKAE</sequence>
<name>A0A1C3EFA7_9PLAN</name>
<dbReference type="AlphaFoldDB" id="A0A1C3EFA7"/>
<dbReference type="STRING" id="1841610.A6X21_21840"/>
<protein>
    <recommendedName>
        <fullName evidence="4">BACON domain-containing protein</fullName>
    </recommendedName>
</protein>
<evidence type="ECO:0000313" key="3">
    <source>
        <dbReference type="Proteomes" id="UP000094828"/>
    </source>
</evidence>
<evidence type="ECO:0000256" key="1">
    <source>
        <dbReference type="SAM" id="SignalP"/>
    </source>
</evidence>
<keyword evidence="1" id="KW-0732">Signal</keyword>
<accession>A0A1C3EFA7</accession>
<comment type="caution">
    <text evidence="2">The sequence shown here is derived from an EMBL/GenBank/DDBJ whole genome shotgun (WGS) entry which is preliminary data.</text>
</comment>
<feature type="signal peptide" evidence="1">
    <location>
        <begin position="1"/>
        <end position="23"/>
    </location>
</feature>
<dbReference type="EMBL" id="LYDR01000072">
    <property type="protein sequence ID" value="ODA31918.1"/>
    <property type="molecule type" value="Genomic_DNA"/>
</dbReference>
<evidence type="ECO:0008006" key="4">
    <source>
        <dbReference type="Google" id="ProtNLM"/>
    </source>
</evidence>
<organism evidence="2 3">
    <name type="scientific">Planctopirus hydrillae</name>
    <dbReference type="NCBI Taxonomy" id="1841610"/>
    <lineage>
        <taxon>Bacteria</taxon>
        <taxon>Pseudomonadati</taxon>
        <taxon>Planctomycetota</taxon>
        <taxon>Planctomycetia</taxon>
        <taxon>Planctomycetales</taxon>
        <taxon>Planctomycetaceae</taxon>
        <taxon>Planctopirus</taxon>
    </lineage>
</organism>
<feature type="chain" id="PRO_5008673047" description="BACON domain-containing protein" evidence="1">
    <location>
        <begin position="24"/>
        <end position="519"/>
    </location>
</feature>